<feature type="compositionally biased region" description="Polar residues" evidence="1">
    <location>
        <begin position="58"/>
        <end position="67"/>
    </location>
</feature>
<evidence type="ECO:0000313" key="3">
    <source>
        <dbReference type="EMBL" id="SEO53317.1"/>
    </source>
</evidence>
<evidence type="ECO:0000313" key="2">
    <source>
        <dbReference type="EMBL" id="QWU15130.1"/>
    </source>
</evidence>
<dbReference type="Proteomes" id="UP000198809">
    <property type="component" value="Unassembled WGS sequence"/>
</dbReference>
<protein>
    <submittedName>
        <fullName evidence="3">Uncharacterized protein</fullName>
    </submittedName>
</protein>
<reference evidence="3 4" key="1">
    <citation type="submission" date="2016-10" db="EMBL/GenBank/DDBJ databases">
        <authorList>
            <person name="de Groot N.N."/>
        </authorList>
    </citation>
    <scope>NUCLEOTIDE SEQUENCE [LARGE SCALE GENOMIC DNA]</scope>
    <source>
        <strain evidence="3 4">CGMCC 1.10238</strain>
    </source>
</reference>
<dbReference type="RefSeq" id="WP_036603886.1">
    <property type="nucleotide sequence ID" value="NZ_CP076607.1"/>
</dbReference>
<accession>A0A1H8QHC3</accession>
<dbReference type="OrthoDB" id="2666791at2"/>
<proteinExistence type="predicted"/>
<gene>
    <name evidence="2" type="ORF">KP014_25090</name>
    <name evidence="3" type="ORF">SAMN04487895_108224</name>
</gene>
<name>A0A1H8QHC3_9BACL</name>
<dbReference type="AlphaFoldDB" id="A0A1H8QHC3"/>
<reference evidence="2 5" key="2">
    <citation type="submission" date="2021-06" db="EMBL/GenBank/DDBJ databases">
        <title>Whole genome sequence of Paenibacillus sophorae DSM23020 for comparative genomics.</title>
        <authorList>
            <person name="Kim M.-J."/>
            <person name="Lee G."/>
            <person name="Shin J.-H."/>
        </authorList>
    </citation>
    <scope>NUCLEOTIDE SEQUENCE [LARGE SCALE GENOMIC DNA]</scope>
    <source>
        <strain evidence="2 5">DSM 23020</strain>
    </source>
</reference>
<dbReference type="EMBL" id="CP076607">
    <property type="protein sequence ID" value="QWU15130.1"/>
    <property type="molecule type" value="Genomic_DNA"/>
</dbReference>
<dbReference type="STRING" id="1333845.SAMN04487895_108224"/>
<feature type="region of interest" description="Disordered" evidence="1">
    <location>
        <begin position="47"/>
        <end position="117"/>
    </location>
</feature>
<dbReference type="Proteomes" id="UP000683429">
    <property type="component" value="Chromosome"/>
</dbReference>
<evidence type="ECO:0000256" key="1">
    <source>
        <dbReference type="SAM" id="MobiDB-lite"/>
    </source>
</evidence>
<organism evidence="3 4">
    <name type="scientific">Paenibacillus sophorae</name>
    <dbReference type="NCBI Taxonomy" id="1333845"/>
    <lineage>
        <taxon>Bacteria</taxon>
        <taxon>Bacillati</taxon>
        <taxon>Bacillota</taxon>
        <taxon>Bacilli</taxon>
        <taxon>Bacillales</taxon>
        <taxon>Paenibacillaceae</taxon>
        <taxon>Paenibacillus</taxon>
    </lineage>
</organism>
<feature type="compositionally biased region" description="Polar residues" evidence="1">
    <location>
        <begin position="77"/>
        <end position="106"/>
    </location>
</feature>
<evidence type="ECO:0000313" key="4">
    <source>
        <dbReference type="Proteomes" id="UP000198809"/>
    </source>
</evidence>
<sequence>MFNKRWKRVMAWILSVIIVLVVGGAFAANYAVDKLMSSMAGGLEVQNTEDSGELESSAVPNSQTVADNSIVADSENVKPQGTTSKTGVNAVSKTAVNEQQPSSSVSPKPESLTDYTPQVSADKVSKINENVSIKDKTDVISIVMGELSITDVKRLQELAQGGLTLDEKKKAKDIIIGKVTEKQYNELSQIAKKYGLSEGKSYSQILAEEKGSK</sequence>
<evidence type="ECO:0000313" key="5">
    <source>
        <dbReference type="Proteomes" id="UP000683429"/>
    </source>
</evidence>
<dbReference type="EMBL" id="FODH01000008">
    <property type="protein sequence ID" value="SEO53317.1"/>
    <property type="molecule type" value="Genomic_DNA"/>
</dbReference>
<keyword evidence="5" id="KW-1185">Reference proteome</keyword>